<keyword evidence="2" id="KW-1185">Reference proteome</keyword>
<proteinExistence type="predicted"/>
<sequence length="247" mass="27582">MANLKKFERVFREEVLTKKKNGEDAPTWADVKRLVKEKKLFNEVEMQDSDFKSQLKETATNIALEIMSTTQDDIVDEPRVERNTKKRKPESAKGERSPSPRKKVKKEESKTVQKRQVIDSDSDVGDKSPKLGRKPTKGKKNLPAASESDTEGPNVPPESPEVRNIVDLMVYPNVTLHSNKDLGQTSKGIPAAAVAEMDDSDLSVLEDGSPVKNKASKPKGKGKEKEKVKNISKKEKDTKSKAKDDKK</sequence>
<organism evidence="1 2">
    <name type="scientific">Acaulospora colombiana</name>
    <dbReference type="NCBI Taxonomy" id="27376"/>
    <lineage>
        <taxon>Eukaryota</taxon>
        <taxon>Fungi</taxon>
        <taxon>Fungi incertae sedis</taxon>
        <taxon>Mucoromycota</taxon>
        <taxon>Glomeromycotina</taxon>
        <taxon>Glomeromycetes</taxon>
        <taxon>Diversisporales</taxon>
        <taxon>Acaulosporaceae</taxon>
        <taxon>Acaulospora</taxon>
    </lineage>
</organism>
<dbReference type="Proteomes" id="UP000789525">
    <property type="component" value="Unassembled WGS sequence"/>
</dbReference>
<feature type="non-terminal residue" evidence="1">
    <location>
        <position position="247"/>
    </location>
</feature>
<protein>
    <submittedName>
        <fullName evidence="1">4220_t:CDS:1</fullName>
    </submittedName>
</protein>
<gene>
    <name evidence="1" type="ORF">ACOLOM_LOCUS4133</name>
</gene>
<dbReference type="EMBL" id="CAJVPT010006582">
    <property type="protein sequence ID" value="CAG8532525.1"/>
    <property type="molecule type" value="Genomic_DNA"/>
</dbReference>
<accession>A0ACA9LJ40</accession>
<reference evidence="1" key="1">
    <citation type="submission" date="2021-06" db="EMBL/GenBank/DDBJ databases">
        <authorList>
            <person name="Kallberg Y."/>
            <person name="Tangrot J."/>
            <person name="Rosling A."/>
        </authorList>
    </citation>
    <scope>NUCLEOTIDE SEQUENCE</scope>
    <source>
        <strain evidence="1">CL356</strain>
    </source>
</reference>
<evidence type="ECO:0000313" key="1">
    <source>
        <dbReference type="EMBL" id="CAG8532525.1"/>
    </source>
</evidence>
<comment type="caution">
    <text evidence="1">The sequence shown here is derived from an EMBL/GenBank/DDBJ whole genome shotgun (WGS) entry which is preliminary data.</text>
</comment>
<name>A0ACA9LJ40_9GLOM</name>
<evidence type="ECO:0000313" key="2">
    <source>
        <dbReference type="Proteomes" id="UP000789525"/>
    </source>
</evidence>